<name>A0A9P8CKS9_9HYPO</name>
<keyword evidence="3" id="KW-1185">Reference proteome</keyword>
<dbReference type="GeneID" id="70295070"/>
<dbReference type="OrthoDB" id="4961126at2759"/>
<evidence type="ECO:0000313" key="2">
    <source>
        <dbReference type="EMBL" id="KAG9250663.1"/>
    </source>
</evidence>
<feature type="compositionally biased region" description="Polar residues" evidence="1">
    <location>
        <begin position="1"/>
        <end position="23"/>
    </location>
</feature>
<evidence type="ECO:0000256" key="1">
    <source>
        <dbReference type="SAM" id="MobiDB-lite"/>
    </source>
</evidence>
<feature type="region of interest" description="Disordered" evidence="1">
    <location>
        <begin position="1"/>
        <end position="73"/>
    </location>
</feature>
<comment type="caution">
    <text evidence="2">The sequence shown here is derived from an EMBL/GenBank/DDBJ whole genome shotgun (WGS) entry which is preliminary data.</text>
</comment>
<dbReference type="AlphaFoldDB" id="A0A9P8CKS9"/>
<sequence>MDNKSTSRQSEIEQTIDQCSVNPNVDGCPPRLAMKRPGSDVDSQNANANTSPDRKRQRVSKGKPRRATWDARQPSPGSILALIQGERKQLWVPGIAWGEIHLRSMDVVFERRKMGKTTKVDLNGAAVEESGKWKDDFGQGGTDACQWEDERWCRATRQLSSYGEEVQRLAARQVLETFGLVYTERPASRWSGGEQRVKENEVAFQFGGQCVDKLRTDGLFGRGHRGRCMAYINFDTISRLRVRYADRRWHTGPPEERKQKKLSMNPVAAWEEPYVVDVLICLAQEQAALGGEEGEDEGGWWVHVLGLEGAPARNGYLYTAWIPKAFLDKLEKPWEAIKCQRVVVKYEAIKLEKQKLEKTAHRLWRSFKRNFTDFRSKE</sequence>
<dbReference type="RefSeq" id="XP_046114587.1">
    <property type="nucleotide sequence ID" value="XM_046264167.1"/>
</dbReference>
<feature type="compositionally biased region" description="Basic residues" evidence="1">
    <location>
        <begin position="55"/>
        <end position="66"/>
    </location>
</feature>
<gene>
    <name evidence="2" type="ORF">F5Z01DRAFT_665617</name>
</gene>
<feature type="compositionally biased region" description="Polar residues" evidence="1">
    <location>
        <begin position="41"/>
        <end position="51"/>
    </location>
</feature>
<dbReference type="Proteomes" id="UP000887229">
    <property type="component" value="Unassembled WGS sequence"/>
</dbReference>
<proteinExistence type="predicted"/>
<protein>
    <submittedName>
        <fullName evidence="2">Uncharacterized protein</fullName>
    </submittedName>
</protein>
<organism evidence="2 3">
    <name type="scientific">Emericellopsis atlantica</name>
    <dbReference type="NCBI Taxonomy" id="2614577"/>
    <lineage>
        <taxon>Eukaryota</taxon>
        <taxon>Fungi</taxon>
        <taxon>Dikarya</taxon>
        <taxon>Ascomycota</taxon>
        <taxon>Pezizomycotina</taxon>
        <taxon>Sordariomycetes</taxon>
        <taxon>Hypocreomycetidae</taxon>
        <taxon>Hypocreales</taxon>
        <taxon>Bionectriaceae</taxon>
        <taxon>Emericellopsis</taxon>
    </lineage>
</organism>
<reference evidence="2" key="1">
    <citation type="journal article" date="2021" name="IMA Fungus">
        <title>Genomic characterization of three marine fungi, including Emericellopsis atlantica sp. nov. with signatures of a generalist lifestyle and marine biomass degradation.</title>
        <authorList>
            <person name="Hagestad O.C."/>
            <person name="Hou L."/>
            <person name="Andersen J.H."/>
            <person name="Hansen E.H."/>
            <person name="Altermark B."/>
            <person name="Li C."/>
            <person name="Kuhnert E."/>
            <person name="Cox R.J."/>
            <person name="Crous P.W."/>
            <person name="Spatafora J.W."/>
            <person name="Lail K."/>
            <person name="Amirebrahimi M."/>
            <person name="Lipzen A."/>
            <person name="Pangilinan J."/>
            <person name="Andreopoulos W."/>
            <person name="Hayes R.D."/>
            <person name="Ng V."/>
            <person name="Grigoriev I.V."/>
            <person name="Jackson S.A."/>
            <person name="Sutton T.D.S."/>
            <person name="Dobson A.D.W."/>
            <person name="Rama T."/>
        </authorList>
    </citation>
    <scope>NUCLEOTIDE SEQUENCE</scope>
    <source>
        <strain evidence="2">TS7</strain>
    </source>
</reference>
<accession>A0A9P8CKS9</accession>
<dbReference type="EMBL" id="MU251275">
    <property type="protein sequence ID" value="KAG9250663.1"/>
    <property type="molecule type" value="Genomic_DNA"/>
</dbReference>
<evidence type="ECO:0000313" key="3">
    <source>
        <dbReference type="Proteomes" id="UP000887229"/>
    </source>
</evidence>